<dbReference type="PROSITE" id="PS50082">
    <property type="entry name" value="WD_REPEATS_2"/>
    <property type="match status" value="2"/>
</dbReference>
<evidence type="ECO:0000256" key="1">
    <source>
        <dbReference type="ARBA" id="ARBA00007625"/>
    </source>
</evidence>
<proteinExistence type="inferred from homology"/>
<keyword evidence="7" id="KW-1185">Reference proteome</keyword>
<evidence type="ECO:0000256" key="5">
    <source>
        <dbReference type="SAM" id="MobiDB-lite"/>
    </source>
</evidence>
<dbReference type="InterPro" id="IPR036322">
    <property type="entry name" value="WD40_repeat_dom_sf"/>
</dbReference>
<dbReference type="RefSeq" id="XP_004024164.1">
    <property type="nucleotide sequence ID" value="XM_004024115.1"/>
</dbReference>
<dbReference type="AlphaFoldDB" id="G0R5H4"/>
<dbReference type="GO" id="GO:0061733">
    <property type="term" value="F:protein-lysine-acetyltransferase activity"/>
    <property type="evidence" value="ECO:0007669"/>
    <property type="project" value="UniProtKB-EC"/>
</dbReference>
<dbReference type="PROSITE" id="PS00678">
    <property type="entry name" value="WD_REPEATS_1"/>
    <property type="match status" value="1"/>
</dbReference>
<evidence type="ECO:0000256" key="4">
    <source>
        <dbReference type="PROSITE-ProRule" id="PRU00221"/>
    </source>
</evidence>
<protein>
    <submittedName>
        <fullName evidence="6">WD repeat protein</fullName>
        <ecNumber evidence="6">2.3.1.48</ecNumber>
    </submittedName>
</protein>
<evidence type="ECO:0000256" key="3">
    <source>
        <dbReference type="ARBA" id="ARBA00022737"/>
    </source>
</evidence>
<accession>G0R5H4</accession>
<evidence type="ECO:0000313" key="6">
    <source>
        <dbReference type="EMBL" id="EGR27280.1"/>
    </source>
</evidence>
<dbReference type="OrthoDB" id="2288928at2759"/>
<dbReference type="InterPro" id="IPR050505">
    <property type="entry name" value="WDR55/POC1"/>
</dbReference>
<dbReference type="PANTHER" id="PTHR44019:SF20">
    <property type="entry name" value="WD REPEAT-CONTAINING PROTEIN 55"/>
    <property type="match status" value="1"/>
</dbReference>
<feature type="compositionally biased region" description="Basic and acidic residues" evidence="5">
    <location>
        <begin position="297"/>
        <end position="309"/>
    </location>
</feature>
<keyword evidence="3" id="KW-0677">Repeat</keyword>
<evidence type="ECO:0000256" key="2">
    <source>
        <dbReference type="ARBA" id="ARBA00022574"/>
    </source>
</evidence>
<comment type="similarity">
    <text evidence="1">Belongs to the WD repeat WDR55 family.</text>
</comment>
<dbReference type="OMA" id="GIIKHWD"/>
<dbReference type="InterPro" id="IPR019775">
    <property type="entry name" value="WD40_repeat_CS"/>
</dbReference>
<dbReference type="PROSITE" id="PS50294">
    <property type="entry name" value="WD_REPEATS_REGION"/>
    <property type="match status" value="1"/>
</dbReference>
<feature type="compositionally biased region" description="Acidic residues" evidence="5">
    <location>
        <begin position="310"/>
        <end position="329"/>
    </location>
</feature>
<keyword evidence="6" id="KW-0808">Transferase</keyword>
<dbReference type="Proteomes" id="UP000008983">
    <property type="component" value="Unassembled WGS sequence"/>
</dbReference>
<dbReference type="SUPFAM" id="SSF50978">
    <property type="entry name" value="WD40 repeat-like"/>
    <property type="match status" value="1"/>
</dbReference>
<feature type="region of interest" description="Disordered" evidence="5">
    <location>
        <begin position="282"/>
        <end position="335"/>
    </location>
</feature>
<feature type="repeat" description="WD" evidence="4">
    <location>
        <begin position="14"/>
        <end position="46"/>
    </location>
</feature>
<reference evidence="6 7" key="1">
    <citation type="submission" date="2011-07" db="EMBL/GenBank/DDBJ databases">
        <authorList>
            <person name="Coyne R."/>
            <person name="Brami D."/>
            <person name="Johnson J."/>
            <person name="Hostetler J."/>
            <person name="Hannick L."/>
            <person name="Clark T."/>
            <person name="Cassidy-Hanley D."/>
            <person name="Inman J."/>
        </authorList>
    </citation>
    <scope>NUCLEOTIDE SEQUENCE [LARGE SCALE GENOMIC DNA]</scope>
    <source>
        <strain evidence="6 7">G5</strain>
    </source>
</reference>
<evidence type="ECO:0000313" key="7">
    <source>
        <dbReference type="Proteomes" id="UP000008983"/>
    </source>
</evidence>
<dbReference type="Pfam" id="PF24796">
    <property type="entry name" value="WDR55"/>
    <property type="match status" value="1"/>
</dbReference>
<dbReference type="STRING" id="857967.G0R5H4"/>
<dbReference type="PANTHER" id="PTHR44019">
    <property type="entry name" value="WD REPEAT-CONTAINING PROTEIN 55"/>
    <property type="match status" value="1"/>
</dbReference>
<feature type="repeat" description="WD" evidence="4">
    <location>
        <begin position="56"/>
        <end position="96"/>
    </location>
</feature>
<keyword evidence="6" id="KW-0012">Acyltransferase</keyword>
<dbReference type="InterPro" id="IPR015943">
    <property type="entry name" value="WD40/YVTN_repeat-like_dom_sf"/>
</dbReference>
<dbReference type="GeneID" id="14903349"/>
<keyword evidence="2 4" id="KW-0853">WD repeat</keyword>
<dbReference type="FunCoup" id="G0R5H4">
    <property type="interactions" value="221"/>
</dbReference>
<name>G0R5H4_ICHMU</name>
<dbReference type="InterPro" id="IPR001680">
    <property type="entry name" value="WD40_rpt"/>
</dbReference>
<dbReference type="eggNOG" id="KOG2444">
    <property type="taxonomic scope" value="Eukaryota"/>
</dbReference>
<dbReference type="EMBL" id="GL984375">
    <property type="protein sequence ID" value="EGR27280.1"/>
    <property type="molecule type" value="Genomic_DNA"/>
</dbReference>
<sequence>MEYNSDDVKDVLILKHHTQSTRSCNFSPNGLLLSSGSKDNSIAIIDTNGQIVLHQKNAHKEPINLVQFLNDDVLISGDDNGTIKIWDLKSSQCVYEGKEQTETITGVTVSQDFNFLLTTSLDGSLSVYDIRKANSSKDKLYALSDCMEEDLTSICLVKDGKFVATSSSEGNILLFKWDWFGDFKDRVLLNTASIDTMIKLDENTLITGGEDGFVRGVSVFPNKQLQILGEHEEDDNFPITKIALSHCKNILASISHDNSIKFYDVQQFVNKRMKIGQNTWEGYVSGDENESNSVIDEENKSKKGGKNIEENDSEFSDIEEEDNDNDDENDQKKDKIINKKLRLSDKALNKVKQKQKIQKFFNHF</sequence>
<dbReference type="EC" id="2.3.1.48" evidence="6"/>
<gene>
    <name evidence="6" type="ORF">IMG5_198710</name>
</gene>
<dbReference type="SMART" id="SM00320">
    <property type="entry name" value="WD40"/>
    <property type="match status" value="5"/>
</dbReference>
<dbReference type="InParanoid" id="G0R5H4"/>
<dbReference type="Gene3D" id="2.130.10.10">
    <property type="entry name" value="YVTN repeat-like/Quinoprotein amine dehydrogenase"/>
    <property type="match status" value="2"/>
</dbReference>
<organism evidence="6 7">
    <name type="scientific">Ichthyophthirius multifiliis</name>
    <name type="common">White spot disease agent</name>
    <name type="synonym">Ich</name>
    <dbReference type="NCBI Taxonomy" id="5932"/>
    <lineage>
        <taxon>Eukaryota</taxon>
        <taxon>Sar</taxon>
        <taxon>Alveolata</taxon>
        <taxon>Ciliophora</taxon>
        <taxon>Intramacronucleata</taxon>
        <taxon>Oligohymenophorea</taxon>
        <taxon>Hymenostomatida</taxon>
        <taxon>Ophryoglenina</taxon>
        <taxon>Ichthyophthirius</taxon>
    </lineage>
</organism>